<evidence type="ECO:0000313" key="1">
    <source>
        <dbReference type="EMBL" id="ELQ74307.1"/>
    </source>
</evidence>
<keyword evidence="2" id="KW-1185">Reference proteome</keyword>
<dbReference type="Proteomes" id="UP000011185">
    <property type="component" value="Unassembled WGS sequence"/>
</dbReference>
<dbReference type="EMBL" id="JH994047">
    <property type="protein sequence ID" value="ELQ74307.1"/>
    <property type="molecule type" value="Genomic_DNA"/>
</dbReference>
<dbReference type="VEuPathDB" id="MicrosporidiaDB:THOM_2750"/>
<gene>
    <name evidence="1" type="ORF">THOM_2750</name>
</gene>
<sequence length="41" mass="4755">MMNAVTRLYKYVDIDNKTICKLVHLNILCDKKGRFTGPIDI</sequence>
<dbReference type="InParanoid" id="L7JU89"/>
<accession>L7JU89</accession>
<evidence type="ECO:0000313" key="2">
    <source>
        <dbReference type="Proteomes" id="UP000011185"/>
    </source>
</evidence>
<organism evidence="1 2">
    <name type="scientific">Trachipleistophora hominis</name>
    <name type="common">Microsporidian parasite</name>
    <dbReference type="NCBI Taxonomy" id="72359"/>
    <lineage>
        <taxon>Eukaryota</taxon>
        <taxon>Fungi</taxon>
        <taxon>Fungi incertae sedis</taxon>
        <taxon>Microsporidia</taxon>
        <taxon>Pleistophoridae</taxon>
        <taxon>Trachipleistophora</taxon>
    </lineage>
</organism>
<dbReference type="HOGENOM" id="CLU_3279807_0_0_1"/>
<protein>
    <submittedName>
        <fullName evidence="1">Uncharacterized protein</fullName>
    </submittedName>
</protein>
<dbReference type="AlphaFoldDB" id="L7JU89"/>
<name>L7JU89_TRAHO</name>
<proteinExistence type="predicted"/>
<reference evidence="1 2" key="1">
    <citation type="journal article" date="2012" name="PLoS Pathog.">
        <title>The genome of the obligate intracellular parasite Trachipleistophora hominis: new insights into microsporidian genome dynamics and reductive evolution.</title>
        <authorList>
            <person name="Heinz E."/>
            <person name="Williams T.A."/>
            <person name="Nakjang S."/>
            <person name="Noel C.J."/>
            <person name="Swan D.C."/>
            <person name="Goldberg A.V."/>
            <person name="Harris S.R."/>
            <person name="Weinmaier T."/>
            <person name="Markert S."/>
            <person name="Becher D."/>
            <person name="Bernhardt J."/>
            <person name="Dagan T."/>
            <person name="Hacker C."/>
            <person name="Lucocq J.M."/>
            <person name="Schweder T."/>
            <person name="Rattei T."/>
            <person name="Hall N."/>
            <person name="Hirt R.P."/>
            <person name="Embley T.M."/>
        </authorList>
    </citation>
    <scope>NUCLEOTIDE SEQUENCE [LARGE SCALE GENOMIC DNA]</scope>
</reference>